<evidence type="ECO:0000313" key="7">
    <source>
        <dbReference type="Proteomes" id="UP000215902"/>
    </source>
</evidence>
<evidence type="ECO:0000256" key="1">
    <source>
        <dbReference type="ARBA" id="ARBA00022741"/>
    </source>
</evidence>
<gene>
    <name evidence="6" type="ORF">BOX15_Mlig034033g3</name>
</gene>
<keyword evidence="1" id="KW-0547">Nucleotide-binding</keyword>
<sequence length="1774" mass="194963">MLRLKYKVNSGTMTPNWSLARQLNEWTRALLHLKAWRLVFLIPSAVLLFSGAYLSIILSRFDLDADSELRFYRTVDIGTAWKLQVGKQASESDTLQLETVSGIRWDSQLDLFCTVPARTCIEQLLTRANNNKGKLLLQTVAKAKSSPIMLECLAENSSSFDCSLLYQPKKAKPSQLSALKEINLLYFETYANGSVNSTYRNPQVPVATDTVPARPQAKEQKLCNSSNKLFRTVVAVSFSISTMAVILYFSLSTAYCIHRLKMHNFLKLQHLSGLCATAFWLPTFVITIVECLVLSGVFVAGQVIQCPELRLASHRAFRVLIVYFLHSISLAMLAILCATVLTYAAACTLMMLLNMALIGSFAYAPGLLESGATAVLYLYPPISSLQVVESHVASDGIELLTHQAAAHHRSIFPCMFATPIIIAIAILYLDFILPDGNGLCLPVYFPITKRFWMPDKLEQTDTTNLIDGGVTVDKKERCAFVEDMPSGSVPIAVVDQVSVAYRDSGDCCCCCCCSCSASQALRQVSFKIYPGHITWLLGNSGSGKSTLLRLLSGFHQRAAAPSVVCGSVTMLNGFQATEPLDRLLVRRKVAANLSQNANDGICTCLTVRRGLSLTLASRGCVIGSDTTATPRELLTRLGLAGVEDQTPADLNLCQRKLLSLANCLAGCAQLVLLDEPTKGLEAAAKQRVWRLLRDICRQTASVSIVVASSQNDMPTIAPDERIVYLSGGQVAGVGTKNFLAQAFNCRRYCVSATLLQPVENSAAAVQNLLNRLPNGVVERSSGQRGSKLSLLVEPELLLGCVRTLESAVGQVITHGGIQLGPMQPLRLPKRWLARDNVSRLNFNELNESDILVADSNSTDNGNNNNKSSSSASESGKTPLQPKRNHRDNEKVKINRERLHVSPFTRICTLGSVHAKRLVRSRCDFVTRLVVPILLLISLLLATAYERALYRTSAPDYLIKSRKVPTTVNLSAKMSNPMEEALVPNICVVDELEGEQEAALKYQDCSGSNSIVLRKSGQLNLLEFLLVQSPNFKLNDSCLQSCLVIYCQPWNRVSSDNGNRTVTIAVLDGLLAADSAPAKSSHVHLYRTAVAKVFKHFDAQLDLSDLKLAQQTQYLPGGFLAKCSGLIFLLTAFSVFPASFFNQVADDMDSNVYRYLTSLGMSRLGYWLCTFVIHWLQYGVYFLLLTLAQNTWDRFRNQYYLSCIFVPVLIFGTSSNLLSVYTTVALTGRQSNTMKFAYFVLVIITPWTLNGVSKLGNIPVLALNWLVPQAAPLSLILFGMNLAGQTITHEHDAGELILYRLWDMQEGLWNYALVINSLIAMPTHVIILSLLLACSVCDVHRCLGQHLDCVGKGLFGRKRETNREMQPMSSRLGPAASSSHHCILDVRSLWKTCPVSGFPLVKGIGFRLAEGQSFSLVGPGGSGKSITAAIAAGEVMPTSGECRVFCDGSLCKFGAQPWRHRPSCGAIGYCPQYSPLFKWLTVQEHLFFYAQLRGLKSCIAGKRIRELLLNLGLIEYQQLRIGGLDRRTRSLVCLAASLLSKPLLLVIDNDFLGNARAYLRKHAVKSVSNYSDTRTSLTIVATAESVKQTFTHFSSSDGDSNEFQTNDSDGEEEKDDAASGEVGSVRGSNDGEISKPASEVFGVLHRGRIVAMGTRSQLRSIYGNWFVLDITLDTNPSSVGFRIEELYLKVTSAILTHFKGALLLEETHCWLQFCLPSGSVGRLSNALSWLANSLTVEQAVLYTMPLDQAMALQQLSIIKQHVQDEDIATRSAHQS</sequence>
<feature type="transmembrane region" description="Helical" evidence="4">
    <location>
        <begin position="924"/>
        <end position="944"/>
    </location>
</feature>
<keyword evidence="4" id="KW-0812">Transmembrane</keyword>
<keyword evidence="4" id="KW-0472">Membrane</keyword>
<feature type="transmembrane region" description="Helical" evidence="4">
    <location>
        <begin position="1165"/>
        <end position="1186"/>
    </location>
</feature>
<dbReference type="GO" id="GO:0005524">
    <property type="term" value="F:ATP binding"/>
    <property type="evidence" value="ECO:0007669"/>
    <property type="project" value="UniProtKB-KW"/>
</dbReference>
<feature type="domain" description="ABC transporter" evidence="5">
    <location>
        <begin position="494"/>
        <end position="752"/>
    </location>
</feature>
<feature type="transmembrane region" description="Helical" evidence="4">
    <location>
        <begin position="1124"/>
        <end position="1144"/>
    </location>
</feature>
<evidence type="ECO:0000256" key="2">
    <source>
        <dbReference type="ARBA" id="ARBA00022840"/>
    </source>
</evidence>
<feature type="transmembrane region" description="Helical" evidence="4">
    <location>
        <begin position="233"/>
        <end position="257"/>
    </location>
</feature>
<dbReference type="InterPro" id="IPR003439">
    <property type="entry name" value="ABC_transporter-like_ATP-bd"/>
</dbReference>
<dbReference type="STRING" id="282301.A0A267GJT6"/>
<evidence type="ECO:0000313" key="6">
    <source>
        <dbReference type="EMBL" id="PAA86313.1"/>
    </source>
</evidence>
<dbReference type="GO" id="GO:0140359">
    <property type="term" value="F:ABC-type transporter activity"/>
    <property type="evidence" value="ECO:0007669"/>
    <property type="project" value="InterPro"/>
</dbReference>
<feature type="transmembrane region" description="Helical" evidence="4">
    <location>
        <begin position="1307"/>
        <end position="1332"/>
    </location>
</feature>
<feature type="region of interest" description="Disordered" evidence="3">
    <location>
        <begin position="1591"/>
        <end position="1632"/>
    </location>
</feature>
<dbReference type="InterPro" id="IPR003593">
    <property type="entry name" value="AAA+_ATPase"/>
</dbReference>
<dbReference type="SMART" id="SM00382">
    <property type="entry name" value="AAA"/>
    <property type="match status" value="2"/>
</dbReference>
<feature type="compositionally biased region" description="Low complexity" evidence="3">
    <location>
        <begin position="853"/>
        <end position="877"/>
    </location>
</feature>
<feature type="transmembrane region" description="Helical" evidence="4">
    <location>
        <begin position="38"/>
        <end position="58"/>
    </location>
</feature>
<dbReference type="InterPro" id="IPR026082">
    <property type="entry name" value="ABCA"/>
</dbReference>
<keyword evidence="7" id="KW-1185">Reference proteome</keyword>
<comment type="caution">
    <text evidence="6">The sequence shown here is derived from an EMBL/GenBank/DDBJ whole genome shotgun (WGS) entry which is preliminary data.</text>
</comment>
<protein>
    <recommendedName>
        <fullName evidence="5">ABC transporter domain-containing protein</fullName>
    </recommendedName>
</protein>
<accession>A0A267GJT6</accession>
<dbReference type="PROSITE" id="PS50893">
    <property type="entry name" value="ABC_TRANSPORTER_2"/>
    <property type="match status" value="2"/>
</dbReference>
<evidence type="ECO:0000256" key="3">
    <source>
        <dbReference type="SAM" id="MobiDB-lite"/>
    </source>
</evidence>
<dbReference type="OrthoDB" id="8061355at2759"/>
<feature type="transmembrane region" description="Helical" evidence="4">
    <location>
        <begin position="278"/>
        <end position="300"/>
    </location>
</feature>
<feature type="transmembrane region" description="Helical" evidence="4">
    <location>
        <begin position="410"/>
        <end position="429"/>
    </location>
</feature>
<feature type="compositionally biased region" description="Polar residues" evidence="3">
    <location>
        <begin position="1591"/>
        <end position="1606"/>
    </location>
</feature>
<feature type="transmembrane region" description="Helical" evidence="4">
    <location>
        <begin position="320"/>
        <end position="344"/>
    </location>
</feature>
<proteinExistence type="predicted"/>
<name>A0A267GJT6_9PLAT</name>
<dbReference type="Proteomes" id="UP000215902">
    <property type="component" value="Unassembled WGS sequence"/>
</dbReference>
<feature type="domain" description="ABC transporter" evidence="5">
    <location>
        <begin position="1383"/>
        <end position="1621"/>
    </location>
</feature>
<feature type="transmembrane region" description="Helical" evidence="4">
    <location>
        <begin position="356"/>
        <end position="379"/>
    </location>
</feature>
<feature type="region of interest" description="Disordered" evidence="3">
    <location>
        <begin position="853"/>
        <end position="893"/>
    </location>
</feature>
<reference evidence="6 7" key="1">
    <citation type="submission" date="2017-06" db="EMBL/GenBank/DDBJ databases">
        <title>A platform for efficient transgenesis in Macrostomum lignano, a flatworm model organism for stem cell research.</title>
        <authorList>
            <person name="Berezikov E."/>
        </authorList>
    </citation>
    <scope>NUCLEOTIDE SEQUENCE [LARGE SCALE GENOMIC DNA]</scope>
    <source>
        <strain evidence="6">DV1</strain>
        <tissue evidence="6">Whole organism</tissue>
    </source>
</reference>
<feature type="transmembrane region" description="Helical" evidence="4">
    <location>
        <begin position="1198"/>
        <end position="1223"/>
    </location>
</feature>
<dbReference type="Pfam" id="PF00005">
    <property type="entry name" value="ABC_tran"/>
    <property type="match status" value="2"/>
</dbReference>
<keyword evidence="4" id="KW-1133">Transmembrane helix</keyword>
<organism evidence="6 7">
    <name type="scientific">Macrostomum lignano</name>
    <dbReference type="NCBI Taxonomy" id="282301"/>
    <lineage>
        <taxon>Eukaryota</taxon>
        <taxon>Metazoa</taxon>
        <taxon>Spiralia</taxon>
        <taxon>Lophotrochozoa</taxon>
        <taxon>Platyhelminthes</taxon>
        <taxon>Rhabditophora</taxon>
        <taxon>Macrostomorpha</taxon>
        <taxon>Macrostomida</taxon>
        <taxon>Macrostomidae</taxon>
        <taxon>Macrostomum</taxon>
    </lineage>
</organism>
<dbReference type="GO" id="GO:0016887">
    <property type="term" value="F:ATP hydrolysis activity"/>
    <property type="evidence" value="ECO:0007669"/>
    <property type="project" value="InterPro"/>
</dbReference>
<dbReference type="InterPro" id="IPR027417">
    <property type="entry name" value="P-loop_NTPase"/>
</dbReference>
<dbReference type="Gene3D" id="3.40.50.300">
    <property type="entry name" value="P-loop containing nucleotide triphosphate hydrolases"/>
    <property type="match status" value="2"/>
</dbReference>
<dbReference type="EMBL" id="NIVC01000284">
    <property type="protein sequence ID" value="PAA86313.1"/>
    <property type="molecule type" value="Genomic_DNA"/>
</dbReference>
<keyword evidence="2" id="KW-0067">ATP-binding</keyword>
<feature type="transmembrane region" description="Helical" evidence="4">
    <location>
        <begin position="1235"/>
        <end position="1252"/>
    </location>
</feature>
<evidence type="ECO:0000259" key="5">
    <source>
        <dbReference type="PROSITE" id="PS50893"/>
    </source>
</evidence>
<evidence type="ECO:0000256" key="4">
    <source>
        <dbReference type="SAM" id="Phobius"/>
    </source>
</evidence>
<dbReference type="GO" id="GO:0016020">
    <property type="term" value="C:membrane"/>
    <property type="evidence" value="ECO:0007669"/>
    <property type="project" value="InterPro"/>
</dbReference>
<dbReference type="PANTHER" id="PTHR19229">
    <property type="entry name" value="ATP-BINDING CASSETTE TRANSPORTER SUBFAMILY A ABCA"/>
    <property type="match status" value="1"/>
</dbReference>
<dbReference type="SUPFAM" id="SSF52540">
    <property type="entry name" value="P-loop containing nucleoside triphosphate hydrolases"/>
    <property type="match status" value="2"/>
</dbReference>
<feature type="transmembrane region" description="Helical" evidence="4">
    <location>
        <begin position="1264"/>
        <end position="1286"/>
    </location>
</feature>